<dbReference type="InterPro" id="IPR031571">
    <property type="entry name" value="RcpC_dom"/>
</dbReference>
<gene>
    <name evidence="3" type="primary">cpaB</name>
    <name evidence="3" type="ORF">J3998_08860</name>
</gene>
<dbReference type="Pfam" id="PF08666">
    <property type="entry name" value="SAF"/>
    <property type="match status" value="1"/>
</dbReference>
<evidence type="ECO:0000259" key="2">
    <source>
        <dbReference type="SMART" id="SM00858"/>
    </source>
</evidence>
<keyword evidence="4" id="KW-1185">Reference proteome</keyword>
<feature type="domain" description="SAF" evidence="2">
    <location>
        <begin position="54"/>
        <end position="117"/>
    </location>
</feature>
<sequence>MKISRSDWLLYSIAVISAIAVVALVYTYIEKRVADAQKNIPVKTVTVVEKPELAPVLIASRDLYRGEKIAAEDVKVLNVAKEGIVIKGIYAKPEQAVGQIVRQDLYAGEWLFAKKFTDKIADKNIQQIAGVSSLIKPGMRAMRIPVSPESGLLGILKPGDHVDVASVFNSANGKRQISRVILQNIEVLSIGQESRYKPKSEIQEVVQSGTKKDETAVKRSMVALHLTIQQAEKLALAISIGKLNLLLRNEADTEIKESDGVNVRVIESDRQKRVEHSAKDQRQTVQLLQGGEVQEVKVP</sequence>
<dbReference type="Pfam" id="PF16976">
    <property type="entry name" value="RcpC"/>
    <property type="match status" value="1"/>
</dbReference>
<dbReference type="NCBIfam" id="TIGR03177">
    <property type="entry name" value="pilus_cpaB"/>
    <property type="match status" value="1"/>
</dbReference>
<protein>
    <submittedName>
        <fullName evidence="3">Flp pilus assembly protein CpaB</fullName>
    </submittedName>
</protein>
<dbReference type="EMBL" id="JAGETV010000015">
    <property type="protein sequence ID" value="MBO1927684.1"/>
    <property type="molecule type" value="Genomic_DNA"/>
</dbReference>
<dbReference type="Gene3D" id="3.90.1210.10">
    <property type="entry name" value="Antifreeze-like/N-acetylneuraminic acid synthase C-terminal domain"/>
    <property type="match status" value="1"/>
</dbReference>
<proteinExistence type="predicted"/>
<keyword evidence="1" id="KW-0472">Membrane</keyword>
<dbReference type="CDD" id="cd11614">
    <property type="entry name" value="SAF_CpaB_FlgA_like"/>
    <property type="match status" value="1"/>
</dbReference>
<evidence type="ECO:0000313" key="3">
    <source>
        <dbReference type="EMBL" id="MBO1927684.1"/>
    </source>
</evidence>
<feature type="transmembrane region" description="Helical" evidence="1">
    <location>
        <begin position="9"/>
        <end position="29"/>
    </location>
</feature>
<dbReference type="InterPro" id="IPR013974">
    <property type="entry name" value="SAF"/>
</dbReference>
<name>A0ABS3Q6V8_9GAMM</name>
<evidence type="ECO:0000256" key="1">
    <source>
        <dbReference type="SAM" id="Phobius"/>
    </source>
</evidence>
<reference evidence="3 4" key="1">
    <citation type="submission" date="2021-03" db="EMBL/GenBank/DDBJ databases">
        <title>Thiomicrorhabdus sp.nov.,novel sulfur-oxidizing bacteria isolated from coastal sediment.</title>
        <authorList>
            <person name="Liu X."/>
        </authorList>
    </citation>
    <scope>NUCLEOTIDE SEQUENCE [LARGE SCALE GENOMIC DNA]</scope>
    <source>
        <strain evidence="3 4">6S2-11</strain>
    </source>
</reference>
<dbReference type="InterPro" id="IPR017592">
    <property type="entry name" value="Pilus_assmbl_Flp-typ_CpaB"/>
</dbReference>
<dbReference type="SMART" id="SM00858">
    <property type="entry name" value="SAF"/>
    <property type="match status" value="1"/>
</dbReference>
<dbReference type="RefSeq" id="WP_208150288.1">
    <property type="nucleotide sequence ID" value="NZ_JAGETV010000015.1"/>
</dbReference>
<organism evidence="3 4">
    <name type="scientific">Thiomicrorhabdus marina</name>
    <dbReference type="NCBI Taxonomy" id="2818442"/>
    <lineage>
        <taxon>Bacteria</taxon>
        <taxon>Pseudomonadati</taxon>
        <taxon>Pseudomonadota</taxon>
        <taxon>Gammaproteobacteria</taxon>
        <taxon>Thiotrichales</taxon>
        <taxon>Piscirickettsiaceae</taxon>
        <taxon>Thiomicrorhabdus</taxon>
    </lineage>
</organism>
<keyword evidence="1" id="KW-0812">Transmembrane</keyword>
<comment type="caution">
    <text evidence="3">The sequence shown here is derived from an EMBL/GenBank/DDBJ whole genome shotgun (WGS) entry which is preliminary data.</text>
</comment>
<accession>A0ABS3Q6V8</accession>
<dbReference type="Proteomes" id="UP000664835">
    <property type="component" value="Unassembled WGS sequence"/>
</dbReference>
<evidence type="ECO:0000313" key="4">
    <source>
        <dbReference type="Proteomes" id="UP000664835"/>
    </source>
</evidence>
<keyword evidence="1" id="KW-1133">Transmembrane helix</keyword>